<gene>
    <name evidence="9" type="primary">ENO4</name>
</gene>
<dbReference type="EC" id="4.2.1.11" evidence="3"/>
<dbReference type="Ensembl" id="ENSSPUT00000002790.1">
    <property type="protein sequence ID" value="ENSSPUP00000002635.1"/>
    <property type="gene ID" value="ENSSPUG00000002021.1"/>
</dbReference>
<feature type="region of interest" description="Disordered" evidence="7">
    <location>
        <begin position="1"/>
        <end position="21"/>
    </location>
</feature>
<protein>
    <recommendedName>
        <fullName evidence="3">phosphopyruvate hydratase</fullName>
        <ecNumber evidence="3">4.2.1.11</ecNumber>
    </recommendedName>
    <alternativeName>
        <fullName evidence="6">2-phospho-D-glycerate hydro-lyase</fullName>
    </alternativeName>
</protein>
<name>A0A8D0G6P3_SPHPU</name>
<keyword evidence="10" id="KW-1185">Reference proteome</keyword>
<evidence type="ECO:0000256" key="1">
    <source>
        <dbReference type="ARBA" id="ARBA00005031"/>
    </source>
</evidence>
<comment type="pathway">
    <text evidence="1">Carbohydrate degradation; glycolysis; pyruvate from D-glyceraldehyde 3-phosphate: step 4/5.</text>
</comment>
<dbReference type="GeneTree" id="ENSGT00950000182805"/>
<dbReference type="PANTHER" id="PTHR11902:SF30">
    <property type="entry name" value="ENOLASE 4"/>
    <property type="match status" value="1"/>
</dbReference>
<dbReference type="GO" id="GO:0000287">
    <property type="term" value="F:magnesium ion binding"/>
    <property type="evidence" value="ECO:0007669"/>
    <property type="project" value="InterPro"/>
</dbReference>
<evidence type="ECO:0000313" key="10">
    <source>
        <dbReference type="Proteomes" id="UP000694392"/>
    </source>
</evidence>
<dbReference type="Gene3D" id="3.20.20.120">
    <property type="entry name" value="Enolase-like C-terminal domain"/>
    <property type="match status" value="1"/>
</dbReference>
<evidence type="ECO:0000256" key="2">
    <source>
        <dbReference type="ARBA" id="ARBA00009604"/>
    </source>
</evidence>
<evidence type="ECO:0000256" key="5">
    <source>
        <dbReference type="ARBA" id="ARBA00023239"/>
    </source>
</evidence>
<evidence type="ECO:0000256" key="6">
    <source>
        <dbReference type="ARBA" id="ARBA00031125"/>
    </source>
</evidence>
<dbReference type="InterPro" id="IPR036849">
    <property type="entry name" value="Enolase-like_C_sf"/>
</dbReference>
<dbReference type="GO" id="GO:0006096">
    <property type="term" value="P:glycolytic process"/>
    <property type="evidence" value="ECO:0007669"/>
    <property type="project" value="UniProtKB-UniPathway"/>
</dbReference>
<evidence type="ECO:0000313" key="9">
    <source>
        <dbReference type="Ensembl" id="ENSSPUP00000002635.1"/>
    </source>
</evidence>
<dbReference type="SUPFAM" id="SSF51604">
    <property type="entry name" value="Enolase C-terminal domain-like"/>
    <property type="match status" value="1"/>
</dbReference>
<accession>A0A8D0G6P3</accession>
<dbReference type="GO" id="GO:0000015">
    <property type="term" value="C:phosphopyruvate hydratase complex"/>
    <property type="evidence" value="ECO:0007669"/>
    <property type="project" value="InterPro"/>
</dbReference>
<keyword evidence="5" id="KW-0456">Lyase</keyword>
<dbReference type="InterPro" id="IPR000941">
    <property type="entry name" value="Enolase"/>
</dbReference>
<comment type="similarity">
    <text evidence="2">Belongs to the enolase family.</text>
</comment>
<dbReference type="Pfam" id="PF00113">
    <property type="entry name" value="Enolase_C"/>
    <property type="match status" value="1"/>
</dbReference>
<dbReference type="InterPro" id="IPR020810">
    <property type="entry name" value="Enolase_C"/>
</dbReference>
<dbReference type="Proteomes" id="UP000694392">
    <property type="component" value="Unplaced"/>
</dbReference>
<sequence length="386" mass="42291">MLLLLSGKKTSAPEKPIPPPEPIEPVLSGSLAIGGISLAVAKAAATINNVPLYLHIALMKHNQDLRTELTVPLPMVTLFSCGKSSPGKLKLMKEVMLIQPPGLTVKQGVERILDIQKQMMRLLDPGGKLPAILKRMSHLGCLVTGSDNLEQLLILMQTACANLGLELGTDVYLEINCAAHELMDYSKGKYEVLTGTSKSPDEMVDMYVDLVNKHPSIITLIDPLRKEDSQQWSNLCSALGSKCYIVSEEASKSVSKIVQDQNRIVPKCSGLIIKYTNHTKISDLLDITKLLDGRRHISILGSVDGESSDDSLVDLAVGLGARFIKLGGLSRGERVTKYNRLLAIEEELAKNGTLQWATSGFSENELVELFKPTVHIFLKVYLHIEF</sequence>
<keyword evidence="4" id="KW-0324">Glycolysis</keyword>
<reference evidence="9" key="2">
    <citation type="submission" date="2025-09" db="UniProtKB">
        <authorList>
            <consortium name="Ensembl"/>
        </authorList>
    </citation>
    <scope>IDENTIFICATION</scope>
</reference>
<proteinExistence type="inferred from homology"/>
<dbReference type="AlphaFoldDB" id="A0A8D0G6P3"/>
<dbReference type="SUPFAM" id="SSF54826">
    <property type="entry name" value="Enolase N-terminal domain-like"/>
    <property type="match status" value="1"/>
</dbReference>
<dbReference type="PANTHER" id="PTHR11902">
    <property type="entry name" value="ENOLASE"/>
    <property type="match status" value="1"/>
</dbReference>
<organism evidence="9 10">
    <name type="scientific">Sphenodon punctatus</name>
    <name type="common">Tuatara</name>
    <name type="synonym">Hatteria punctata</name>
    <dbReference type="NCBI Taxonomy" id="8508"/>
    <lineage>
        <taxon>Eukaryota</taxon>
        <taxon>Metazoa</taxon>
        <taxon>Chordata</taxon>
        <taxon>Craniata</taxon>
        <taxon>Vertebrata</taxon>
        <taxon>Euteleostomi</taxon>
        <taxon>Lepidosauria</taxon>
        <taxon>Sphenodontia</taxon>
        <taxon>Sphenodontidae</taxon>
        <taxon>Sphenodon</taxon>
    </lineage>
</organism>
<dbReference type="GO" id="GO:0004634">
    <property type="term" value="F:phosphopyruvate hydratase activity"/>
    <property type="evidence" value="ECO:0007669"/>
    <property type="project" value="UniProtKB-EC"/>
</dbReference>
<evidence type="ECO:0000256" key="4">
    <source>
        <dbReference type="ARBA" id="ARBA00023152"/>
    </source>
</evidence>
<dbReference type="UniPathway" id="UPA00109">
    <property type="reaction ID" value="UER00187"/>
</dbReference>
<dbReference type="SMART" id="SM01192">
    <property type="entry name" value="Enolase_C"/>
    <property type="match status" value="1"/>
</dbReference>
<reference evidence="9" key="1">
    <citation type="submission" date="2025-08" db="UniProtKB">
        <authorList>
            <consortium name="Ensembl"/>
        </authorList>
    </citation>
    <scope>IDENTIFICATION</scope>
</reference>
<dbReference type="OMA" id="DMVEFWA"/>
<evidence type="ECO:0000256" key="7">
    <source>
        <dbReference type="SAM" id="MobiDB-lite"/>
    </source>
</evidence>
<feature type="domain" description="Enolase C-terminal TIM barrel" evidence="8">
    <location>
        <begin position="68"/>
        <end position="359"/>
    </location>
</feature>
<dbReference type="InterPro" id="IPR029017">
    <property type="entry name" value="Enolase-like_N"/>
</dbReference>
<dbReference type="PIRSF" id="PIRSF001400">
    <property type="entry name" value="Enolase"/>
    <property type="match status" value="1"/>
</dbReference>
<evidence type="ECO:0000256" key="3">
    <source>
        <dbReference type="ARBA" id="ARBA00012058"/>
    </source>
</evidence>
<evidence type="ECO:0000259" key="8">
    <source>
        <dbReference type="SMART" id="SM01192"/>
    </source>
</evidence>
<dbReference type="PRINTS" id="PR00148">
    <property type="entry name" value="ENOLASE"/>
</dbReference>